<comment type="caution">
    <text evidence="2">The sequence shown here is derived from an EMBL/GenBank/DDBJ whole genome shotgun (WGS) entry which is preliminary data.</text>
</comment>
<dbReference type="PROSITE" id="PS51278">
    <property type="entry name" value="GATASE_TYPE_2"/>
    <property type="match status" value="1"/>
</dbReference>
<organism evidence="2">
    <name type="scientific">human gut metagenome</name>
    <dbReference type="NCBI Taxonomy" id="408170"/>
    <lineage>
        <taxon>unclassified sequences</taxon>
        <taxon>metagenomes</taxon>
        <taxon>organismal metagenomes</taxon>
    </lineage>
</organism>
<dbReference type="AlphaFoldDB" id="K1TYF4"/>
<evidence type="ECO:0000259" key="1">
    <source>
        <dbReference type="PROSITE" id="PS51278"/>
    </source>
</evidence>
<dbReference type="Pfam" id="PF13537">
    <property type="entry name" value="GATase_7"/>
    <property type="match status" value="1"/>
</dbReference>
<evidence type="ECO:0000313" key="2">
    <source>
        <dbReference type="EMBL" id="EKC72594.1"/>
    </source>
</evidence>
<dbReference type="InterPro" id="IPR017932">
    <property type="entry name" value="GATase_2_dom"/>
</dbReference>
<dbReference type="Gene3D" id="3.60.20.10">
    <property type="entry name" value="Glutamine Phosphoribosylpyrophosphate, subunit 1, domain 1"/>
    <property type="match status" value="1"/>
</dbReference>
<sequence>MENYADIKKNLIAKGVEFKSETDTEVLVQLIEYIQIKKISTC</sequence>
<dbReference type="InterPro" id="IPR029055">
    <property type="entry name" value="Ntn_hydrolases_N"/>
</dbReference>
<dbReference type="EMBL" id="AJWY01004365">
    <property type="protein sequence ID" value="EKC72594.1"/>
    <property type="molecule type" value="Genomic_DNA"/>
</dbReference>
<name>K1TYF4_9ZZZZ</name>
<reference evidence="2" key="1">
    <citation type="journal article" date="2013" name="Environ. Microbiol.">
        <title>Microbiota from the distal guts of lean and obese adolescents exhibit partial functional redundancy besides clear differences in community structure.</title>
        <authorList>
            <person name="Ferrer M."/>
            <person name="Ruiz A."/>
            <person name="Lanza F."/>
            <person name="Haange S.B."/>
            <person name="Oberbach A."/>
            <person name="Till H."/>
            <person name="Bargiela R."/>
            <person name="Campoy C."/>
            <person name="Segura M.T."/>
            <person name="Richter M."/>
            <person name="von Bergen M."/>
            <person name="Seifert J."/>
            <person name="Suarez A."/>
        </authorList>
    </citation>
    <scope>NUCLEOTIDE SEQUENCE</scope>
</reference>
<gene>
    <name evidence="2" type="ORF">LEA_06660</name>
</gene>
<dbReference type="SUPFAM" id="SSF56235">
    <property type="entry name" value="N-terminal nucleophile aminohydrolases (Ntn hydrolases)"/>
    <property type="match status" value="1"/>
</dbReference>
<accession>K1TYF4</accession>
<proteinExistence type="predicted"/>
<protein>
    <recommendedName>
        <fullName evidence="1">Glutamine amidotransferase type-2 domain-containing protein</fullName>
    </recommendedName>
</protein>
<feature type="domain" description="Glutamine amidotransferase type-2" evidence="1">
    <location>
        <begin position="1"/>
        <end position="42"/>
    </location>
</feature>